<dbReference type="EMBL" id="CABFVA020000103">
    <property type="protein sequence ID" value="VVM07607.1"/>
    <property type="molecule type" value="Genomic_DNA"/>
</dbReference>
<sequence length="83" mass="8653">MALIATVARLPEDAQKVLAAALHKKPLVALDELEAQGVLDYGGLAVLASAPASLARLNGPCRQNKNVGLSATVSYDTTRRKLG</sequence>
<organism evidence="1 2">
    <name type="scientific">Methylacidimicrobium tartarophylax</name>
    <dbReference type="NCBI Taxonomy" id="1041768"/>
    <lineage>
        <taxon>Bacteria</taxon>
        <taxon>Pseudomonadati</taxon>
        <taxon>Verrucomicrobiota</taxon>
        <taxon>Methylacidimicrobium</taxon>
    </lineage>
</organism>
<evidence type="ECO:0000313" key="2">
    <source>
        <dbReference type="Proteomes" id="UP000334923"/>
    </source>
</evidence>
<reference evidence="1 2" key="1">
    <citation type="submission" date="2019-09" db="EMBL/GenBank/DDBJ databases">
        <authorList>
            <person name="Cremers G."/>
        </authorList>
    </citation>
    <scope>NUCLEOTIDE SEQUENCE [LARGE SCALE GENOMIC DNA]</scope>
    <source>
        <strain evidence="1">4A</strain>
    </source>
</reference>
<protein>
    <submittedName>
        <fullName evidence="1">Uncharacterized protein</fullName>
    </submittedName>
</protein>
<accession>A0A5E6MHA3</accession>
<name>A0A5E6MHA3_9BACT</name>
<dbReference type="Proteomes" id="UP000334923">
    <property type="component" value="Unassembled WGS sequence"/>
</dbReference>
<proteinExistence type="predicted"/>
<gene>
    <name evidence="1" type="ORF">MAMT_01833</name>
</gene>
<keyword evidence="2" id="KW-1185">Reference proteome</keyword>
<evidence type="ECO:0000313" key="1">
    <source>
        <dbReference type="EMBL" id="VVM07607.1"/>
    </source>
</evidence>
<dbReference type="AlphaFoldDB" id="A0A5E6MHA3"/>